<keyword evidence="1" id="KW-0813">Transport</keyword>
<evidence type="ECO:0000259" key="5">
    <source>
        <dbReference type="PROSITE" id="PS50893"/>
    </source>
</evidence>
<dbReference type="Gene3D" id="3.40.50.300">
    <property type="entry name" value="P-loop containing nucleotide triphosphate hydrolases"/>
    <property type="match status" value="1"/>
</dbReference>
<evidence type="ECO:0000256" key="2">
    <source>
        <dbReference type="ARBA" id="ARBA00022741"/>
    </source>
</evidence>
<dbReference type="STRING" id="686624.SAMN04488242_1404"/>
<dbReference type="CDD" id="cd03255">
    <property type="entry name" value="ABC_MJ0796_LolCDE_FtsE"/>
    <property type="match status" value="1"/>
</dbReference>
<dbReference type="GO" id="GO:0005524">
    <property type="term" value="F:ATP binding"/>
    <property type="evidence" value="ECO:0007669"/>
    <property type="project" value="UniProtKB-KW"/>
</dbReference>
<keyword evidence="6" id="KW-0449">Lipoprotein</keyword>
<name>A0A1G9JR34_9ACTN</name>
<sequence length="316" mass="34893">MTSDQHAARRGHHLDQHPDIWCEDLVRIYHTEGIEVQALQGLNLTVDPGDIVALVGASGSGKSTLLGILSGHDRPTGGRARVAGMDLLAMSQRQRVDYQRNIVGFVWQQTSRNLLPFLTAAENVALPMVIGGARDRDARVRELLALLGVEEQAGRLPKELSGGQQQRVAIATALANSPRVLLADEPTGELDEANSEAVLEVMRHAATQLGTTVLVVTHDPRVSEHVRRTIQIRDGRTSTEVLRRTVRDEDGSERLLAEEYTVIDKAGRIQLPPGHVEEFGLRDRVRLEKGDRHVEVHPGDEDVPAARRSQHEEETR</sequence>
<evidence type="ECO:0000313" key="7">
    <source>
        <dbReference type="Proteomes" id="UP000199475"/>
    </source>
</evidence>
<feature type="domain" description="ABC transporter" evidence="5">
    <location>
        <begin position="20"/>
        <end position="259"/>
    </location>
</feature>
<organism evidence="6 7">
    <name type="scientific">Tessaracoccus oleiagri</name>
    <dbReference type="NCBI Taxonomy" id="686624"/>
    <lineage>
        <taxon>Bacteria</taxon>
        <taxon>Bacillati</taxon>
        <taxon>Actinomycetota</taxon>
        <taxon>Actinomycetes</taxon>
        <taxon>Propionibacteriales</taxon>
        <taxon>Propionibacteriaceae</taxon>
        <taxon>Tessaracoccus</taxon>
    </lineage>
</organism>
<dbReference type="PROSITE" id="PS50893">
    <property type="entry name" value="ABC_TRANSPORTER_2"/>
    <property type="match status" value="1"/>
</dbReference>
<dbReference type="EMBL" id="FNGP01000002">
    <property type="protein sequence ID" value="SDL39685.1"/>
    <property type="molecule type" value="Genomic_DNA"/>
</dbReference>
<dbReference type="GO" id="GO:0005886">
    <property type="term" value="C:plasma membrane"/>
    <property type="evidence" value="ECO:0007669"/>
    <property type="project" value="TreeGrafter"/>
</dbReference>
<dbReference type="InterPro" id="IPR027417">
    <property type="entry name" value="P-loop_NTPase"/>
</dbReference>
<dbReference type="PANTHER" id="PTHR24220:SF685">
    <property type="entry name" value="ABC TRANSPORTER RELATED"/>
    <property type="match status" value="1"/>
</dbReference>
<keyword evidence="3" id="KW-0067">ATP-binding</keyword>
<reference evidence="6 7" key="1">
    <citation type="submission" date="2016-10" db="EMBL/GenBank/DDBJ databases">
        <authorList>
            <person name="de Groot N.N."/>
        </authorList>
    </citation>
    <scope>NUCLEOTIDE SEQUENCE [LARGE SCALE GENOMIC DNA]</scope>
    <source>
        <strain evidence="6 7">CGMCC 1.9159</strain>
    </source>
</reference>
<evidence type="ECO:0000313" key="6">
    <source>
        <dbReference type="EMBL" id="SDL39685.1"/>
    </source>
</evidence>
<evidence type="ECO:0000256" key="1">
    <source>
        <dbReference type="ARBA" id="ARBA00022448"/>
    </source>
</evidence>
<dbReference type="InterPro" id="IPR017871">
    <property type="entry name" value="ABC_transporter-like_CS"/>
</dbReference>
<feature type="compositionally biased region" description="Basic and acidic residues" evidence="4">
    <location>
        <begin position="290"/>
        <end position="300"/>
    </location>
</feature>
<evidence type="ECO:0000256" key="3">
    <source>
        <dbReference type="ARBA" id="ARBA00022840"/>
    </source>
</evidence>
<dbReference type="InterPro" id="IPR003439">
    <property type="entry name" value="ABC_transporter-like_ATP-bd"/>
</dbReference>
<dbReference type="PROSITE" id="PS00211">
    <property type="entry name" value="ABC_TRANSPORTER_1"/>
    <property type="match status" value="1"/>
</dbReference>
<feature type="region of interest" description="Disordered" evidence="4">
    <location>
        <begin position="290"/>
        <end position="316"/>
    </location>
</feature>
<proteinExistence type="predicted"/>
<evidence type="ECO:0000256" key="4">
    <source>
        <dbReference type="SAM" id="MobiDB-lite"/>
    </source>
</evidence>
<dbReference type="PANTHER" id="PTHR24220">
    <property type="entry name" value="IMPORT ATP-BINDING PROTEIN"/>
    <property type="match status" value="1"/>
</dbReference>
<dbReference type="GO" id="GO:0016887">
    <property type="term" value="F:ATP hydrolysis activity"/>
    <property type="evidence" value="ECO:0007669"/>
    <property type="project" value="InterPro"/>
</dbReference>
<dbReference type="AlphaFoldDB" id="A0A1G9JR34"/>
<dbReference type="InterPro" id="IPR003593">
    <property type="entry name" value="AAA+_ATPase"/>
</dbReference>
<protein>
    <submittedName>
        <fullName evidence="6">ABC-type lipoprotein export system, ATPase component</fullName>
    </submittedName>
</protein>
<dbReference type="SMART" id="SM00382">
    <property type="entry name" value="AAA"/>
    <property type="match status" value="1"/>
</dbReference>
<dbReference type="InterPro" id="IPR015854">
    <property type="entry name" value="ABC_transpr_LolD-like"/>
</dbReference>
<dbReference type="SUPFAM" id="SSF52540">
    <property type="entry name" value="P-loop containing nucleoside triphosphate hydrolases"/>
    <property type="match status" value="1"/>
</dbReference>
<dbReference type="GO" id="GO:0022857">
    <property type="term" value="F:transmembrane transporter activity"/>
    <property type="evidence" value="ECO:0007669"/>
    <property type="project" value="TreeGrafter"/>
</dbReference>
<keyword evidence="7" id="KW-1185">Reference proteome</keyword>
<dbReference type="InterPro" id="IPR017911">
    <property type="entry name" value="MacB-like_ATP-bd"/>
</dbReference>
<dbReference type="Proteomes" id="UP000199475">
    <property type="component" value="Unassembled WGS sequence"/>
</dbReference>
<accession>A0A1G9JR34</accession>
<dbReference type="OrthoDB" id="3176024at2"/>
<dbReference type="Pfam" id="PF00005">
    <property type="entry name" value="ABC_tran"/>
    <property type="match status" value="1"/>
</dbReference>
<gene>
    <name evidence="6" type="ORF">SAMN04488242_1404</name>
</gene>
<dbReference type="RefSeq" id="WP_093250335.1">
    <property type="nucleotide sequence ID" value="NZ_FNGP01000002.1"/>
</dbReference>
<keyword evidence="2" id="KW-0547">Nucleotide-binding</keyword>